<organism evidence="1">
    <name type="scientific">Cacopsylla melanoneura</name>
    <dbReference type="NCBI Taxonomy" id="428564"/>
    <lineage>
        <taxon>Eukaryota</taxon>
        <taxon>Metazoa</taxon>
        <taxon>Ecdysozoa</taxon>
        <taxon>Arthropoda</taxon>
        <taxon>Hexapoda</taxon>
        <taxon>Insecta</taxon>
        <taxon>Pterygota</taxon>
        <taxon>Neoptera</taxon>
        <taxon>Paraneoptera</taxon>
        <taxon>Hemiptera</taxon>
        <taxon>Sternorrhyncha</taxon>
        <taxon>Psylloidea</taxon>
        <taxon>Psyllidae</taxon>
        <taxon>Psyllinae</taxon>
        <taxon>Cacopsylla</taxon>
    </lineage>
</organism>
<evidence type="ECO:0000313" key="1">
    <source>
        <dbReference type="EMBL" id="CAG6769740.1"/>
    </source>
</evidence>
<proteinExistence type="predicted"/>
<dbReference type="EMBL" id="HBUF01579788">
    <property type="protein sequence ID" value="CAG6769740.1"/>
    <property type="molecule type" value="Transcribed_RNA"/>
</dbReference>
<protein>
    <submittedName>
        <fullName evidence="1">Uncharacterized protein</fullName>
    </submittedName>
</protein>
<accession>A0A8D9EZI8</accession>
<reference evidence="1" key="1">
    <citation type="submission" date="2021-05" db="EMBL/GenBank/DDBJ databases">
        <authorList>
            <person name="Alioto T."/>
            <person name="Alioto T."/>
            <person name="Gomez Garrido J."/>
        </authorList>
    </citation>
    <scope>NUCLEOTIDE SEQUENCE</scope>
</reference>
<dbReference type="AlphaFoldDB" id="A0A8D9EZI8"/>
<sequence length="135" mass="14946">MVRDCRCSFLTKVGNNACFLINHSRIPAYPIEEASQCNSIGSVGSNIIEYLVGKMINQLYSSFLTTEVSSHIIVGGRVAANTSCAPQSGDKTLKLRGEYKNSLRSTRCITNRTMFVTCVRCNVRSTSICIFKQHL</sequence>
<name>A0A8D9EZI8_9HEMI</name>